<dbReference type="RefSeq" id="WP_126308825.1">
    <property type="nucleotide sequence ID" value="NZ_AP018449.1"/>
</dbReference>
<evidence type="ECO:0000313" key="10">
    <source>
        <dbReference type="EMBL" id="BBB91857.1"/>
    </source>
</evidence>
<dbReference type="GO" id="GO:0015105">
    <property type="term" value="F:arsenite transmembrane transporter activity"/>
    <property type="evidence" value="ECO:0007669"/>
    <property type="project" value="InterPro"/>
</dbReference>
<keyword evidence="11" id="KW-1185">Reference proteome</keyword>
<evidence type="ECO:0000256" key="4">
    <source>
        <dbReference type="ARBA" id="ARBA00022475"/>
    </source>
</evidence>
<feature type="transmembrane region" description="Helical" evidence="8">
    <location>
        <begin position="96"/>
        <end position="121"/>
    </location>
</feature>
<gene>
    <name evidence="10" type="primary">ybiR</name>
    <name evidence="10" type="ORF">MAMMFC1_02542</name>
</gene>
<dbReference type="Pfam" id="PF03600">
    <property type="entry name" value="CitMHS"/>
    <property type="match status" value="1"/>
</dbReference>
<dbReference type="Proteomes" id="UP000276437">
    <property type="component" value="Chromosome"/>
</dbReference>
<dbReference type="PANTHER" id="PTHR43568">
    <property type="entry name" value="P PROTEIN"/>
    <property type="match status" value="1"/>
</dbReference>
<feature type="transmembrane region" description="Helical" evidence="8">
    <location>
        <begin position="281"/>
        <end position="300"/>
    </location>
</feature>
<reference evidence="10 11" key="1">
    <citation type="journal article" date="2018" name="Int. J. Syst. Evol. Microbiol.">
        <title>Methylomusa anaerophila gen. nov., sp. nov., an anaerobic methanol-utilizing bacterium isolated from a microbial fuel cell.</title>
        <authorList>
            <person name="Amano N."/>
            <person name="Yamamuro A."/>
            <person name="Miyahara M."/>
            <person name="Kouzuma A."/>
            <person name="Abe T."/>
            <person name="Watanabe K."/>
        </authorList>
    </citation>
    <scope>NUCLEOTIDE SEQUENCE [LARGE SCALE GENOMIC DNA]</scope>
    <source>
        <strain evidence="10 11">MMFC1</strain>
    </source>
</reference>
<sequence>MYDTAFYVSIIIFVAIYIMIIWEKIHRMVIAMTGGIIMLLLGFLSQETAIKDAIDFNTLGLLIGMMILVTITRRTGVFEAVAIWAATVTQGYPLRLLALLSMITAFASAFLDNVTTVLLIVPVTITLTDKLQVNPVPFLISEIIASNIGGTATLIGDPPNIMIGSAVGLSFNAFVNNLAPVSILIAFIMVGIFVLLYRKDLQVDEENRQNILKLHYKDEISDWQLLKKSLAVLAITIAGFGLHGVFHIESATIALAGAMLLMLISKEEPEEILLSIEWPTIFFFVGLFVLVGGLKATGVIKALAQWSLNITQGQVLETSLLILWLSAIASAFIDNIPFVATMIPMLQEMGQISGINLEPVWWSLALGACLGGNGTLIGASANVIVAGIAEKNGIPLNFRQFFKVAFPFMLLSILICHAYIYLRYFS</sequence>
<evidence type="ECO:0000313" key="11">
    <source>
        <dbReference type="Proteomes" id="UP000276437"/>
    </source>
</evidence>
<dbReference type="AlphaFoldDB" id="A0A348ALA9"/>
<evidence type="ECO:0000256" key="1">
    <source>
        <dbReference type="ARBA" id="ARBA00004651"/>
    </source>
</evidence>
<evidence type="ECO:0000256" key="8">
    <source>
        <dbReference type="SAM" id="Phobius"/>
    </source>
</evidence>
<accession>A0A348ALA9</accession>
<feature type="transmembrane region" description="Helical" evidence="8">
    <location>
        <begin position="6"/>
        <end position="22"/>
    </location>
</feature>
<dbReference type="CDD" id="cd01116">
    <property type="entry name" value="P_permease"/>
    <property type="match status" value="1"/>
</dbReference>
<keyword evidence="3" id="KW-0813">Transport</keyword>
<dbReference type="InterPro" id="IPR004680">
    <property type="entry name" value="Cit_transptr-like_dom"/>
</dbReference>
<protein>
    <submittedName>
        <fullName evidence="10">Inner membrane protein YbiR</fullName>
    </submittedName>
</protein>
<comment type="similarity">
    <text evidence="2">Belongs to the CitM (TC 2.A.11) transporter family.</text>
</comment>
<keyword evidence="4" id="KW-1003">Cell membrane</keyword>
<evidence type="ECO:0000259" key="9">
    <source>
        <dbReference type="Pfam" id="PF03600"/>
    </source>
</evidence>
<feature type="transmembrane region" description="Helical" evidence="8">
    <location>
        <begin position="230"/>
        <end position="261"/>
    </location>
</feature>
<evidence type="ECO:0000256" key="3">
    <source>
        <dbReference type="ARBA" id="ARBA00022448"/>
    </source>
</evidence>
<feature type="transmembrane region" description="Helical" evidence="8">
    <location>
        <begin position="321"/>
        <end position="340"/>
    </location>
</feature>
<feature type="transmembrane region" description="Helical" evidence="8">
    <location>
        <begin position="58"/>
        <end position="84"/>
    </location>
</feature>
<dbReference type="GO" id="GO:0005886">
    <property type="term" value="C:plasma membrane"/>
    <property type="evidence" value="ECO:0007669"/>
    <property type="project" value="UniProtKB-SubCell"/>
</dbReference>
<organism evidence="10 11">
    <name type="scientific">Methylomusa anaerophila</name>
    <dbReference type="NCBI Taxonomy" id="1930071"/>
    <lineage>
        <taxon>Bacteria</taxon>
        <taxon>Bacillati</taxon>
        <taxon>Bacillota</taxon>
        <taxon>Negativicutes</taxon>
        <taxon>Selenomonadales</taxon>
        <taxon>Sporomusaceae</taxon>
        <taxon>Methylomusa</taxon>
    </lineage>
</organism>
<feature type="transmembrane region" description="Helical" evidence="8">
    <location>
        <begin position="29"/>
        <end position="46"/>
    </location>
</feature>
<dbReference type="InterPro" id="IPR051475">
    <property type="entry name" value="Diverse_Ion_Transporter"/>
</dbReference>
<dbReference type="KEGG" id="mana:MAMMFC1_02542"/>
<dbReference type="PANTHER" id="PTHR43568:SF1">
    <property type="entry name" value="P PROTEIN"/>
    <property type="match status" value="1"/>
</dbReference>
<dbReference type="PRINTS" id="PR00758">
    <property type="entry name" value="ARSENICPUMP"/>
</dbReference>
<feature type="transmembrane region" description="Helical" evidence="8">
    <location>
        <begin position="401"/>
        <end position="422"/>
    </location>
</feature>
<evidence type="ECO:0000256" key="7">
    <source>
        <dbReference type="ARBA" id="ARBA00023136"/>
    </source>
</evidence>
<evidence type="ECO:0000256" key="2">
    <source>
        <dbReference type="ARBA" id="ARBA00009843"/>
    </source>
</evidence>
<dbReference type="EMBL" id="AP018449">
    <property type="protein sequence ID" value="BBB91857.1"/>
    <property type="molecule type" value="Genomic_DNA"/>
</dbReference>
<keyword evidence="6 8" id="KW-1133">Transmembrane helix</keyword>
<comment type="subcellular location">
    <subcellularLocation>
        <location evidence="1">Cell membrane</location>
        <topology evidence="1">Multi-pass membrane protein</topology>
    </subcellularLocation>
</comment>
<feature type="transmembrane region" description="Helical" evidence="8">
    <location>
        <begin position="360"/>
        <end position="389"/>
    </location>
</feature>
<dbReference type="InterPro" id="IPR000802">
    <property type="entry name" value="Arsenical_pump_ArsB"/>
</dbReference>
<name>A0A348ALA9_9FIRM</name>
<dbReference type="OrthoDB" id="9765532at2"/>
<evidence type="ECO:0000256" key="6">
    <source>
        <dbReference type="ARBA" id="ARBA00022989"/>
    </source>
</evidence>
<feature type="domain" description="Citrate transporter-like" evidence="9">
    <location>
        <begin position="17"/>
        <end position="367"/>
    </location>
</feature>
<keyword evidence="7 8" id="KW-0472">Membrane</keyword>
<proteinExistence type="inferred from homology"/>
<evidence type="ECO:0000256" key="5">
    <source>
        <dbReference type="ARBA" id="ARBA00022692"/>
    </source>
</evidence>
<keyword evidence="5 8" id="KW-0812">Transmembrane</keyword>
<feature type="transmembrane region" description="Helical" evidence="8">
    <location>
        <begin position="178"/>
        <end position="197"/>
    </location>
</feature>